<dbReference type="InterPro" id="IPR036116">
    <property type="entry name" value="FN3_sf"/>
</dbReference>
<dbReference type="PANTHER" id="PTHR23036:SF151">
    <property type="entry name" value="FIBRONECTIN TYPE-III DOMAIN-CONTAINING PROTEIN"/>
    <property type="match status" value="1"/>
</dbReference>
<name>A0AAU9Y5H8_9CNID</name>
<dbReference type="Proteomes" id="UP001159428">
    <property type="component" value="Unassembled WGS sequence"/>
</dbReference>
<protein>
    <recommendedName>
        <fullName evidence="7">Fibronectin type-III domain-containing protein</fullName>
    </recommendedName>
</protein>
<dbReference type="GO" id="GO:0019955">
    <property type="term" value="F:cytokine binding"/>
    <property type="evidence" value="ECO:0007669"/>
    <property type="project" value="TreeGrafter"/>
</dbReference>
<keyword evidence="6" id="KW-0812">Transmembrane</keyword>
<evidence type="ECO:0000256" key="3">
    <source>
        <dbReference type="ARBA" id="ARBA00023157"/>
    </source>
</evidence>
<evidence type="ECO:0000256" key="5">
    <source>
        <dbReference type="ARBA" id="ARBA00023180"/>
    </source>
</evidence>
<feature type="domain" description="Fibronectin type-III" evidence="7">
    <location>
        <begin position="68"/>
        <end position="163"/>
    </location>
</feature>
<feature type="transmembrane region" description="Helical" evidence="6">
    <location>
        <begin position="502"/>
        <end position="522"/>
    </location>
</feature>
<evidence type="ECO:0000256" key="2">
    <source>
        <dbReference type="ARBA" id="ARBA00022737"/>
    </source>
</evidence>
<organism evidence="8 9">
    <name type="scientific">Pocillopora meandrina</name>
    <dbReference type="NCBI Taxonomy" id="46732"/>
    <lineage>
        <taxon>Eukaryota</taxon>
        <taxon>Metazoa</taxon>
        <taxon>Cnidaria</taxon>
        <taxon>Anthozoa</taxon>
        <taxon>Hexacorallia</taxon>
        <taxon>Scleractinia</taxon>
        <taxon>Astrocoeniina</taxon>
        <taxon>Pocilloporidae</taxon>
        <taxon>Pocillopora</taxon>
    </lineage>
</organism>
<gene>
    <name evidence="8" type="ORF">PMEA_00013611</name>
</gene>
<accession>A0AAU9Y5H8</accession>
<dbReference type="InterPro" id="IPR003961">
    <property type="entry name" value="FN3_dom"/>
</dbReference>
<feature type="transmembrane region" description="Helical" evidence="6">
    <location>
        <begin position="534"/>
        <end position="555"/>
    </location>
</feature>
<evidence type="ECO:0000313" key="9">
    <source>
        <dbReference type="Proteomes" id="UP001159428"/>
    </source>
</evidence>
<keyword evidence="6" id="KW-0472">Membrane</keyword>
<dbReference type="Gene3D" id="1.10.287.70">
    <property type="match status" value="1"/>
</dbReference>
<keyword evidence="4" id="KW-0675">Receptor</keyword>
<dbReference type="InterPro" id="IPR050379">
    <property type="entry name" value="Type-I_Cytokine_Rcpt"/>
</dbReference>
<sequence length="719" mass="80122">FYLEKGETITFKLLSLRQGSIIASFNITYPAIDSLQIVILQEQITAGTLGNFPAELLNITSSYVPNEAPVILELNSPTSTTIHLKWSEVTQLNSVPLLGYVIIFKENITRFQPDIQKSVPPSPQKTVLEDLKKFTHYTIRVYAFTRNGNGIPSKALTLRTEEDVPSEPPPNTVITVTSSRSIRVSWKPINAAYVHGILLGYEVRFAKDDWSTLTWINKRLGPEIHHILLDELAPNTWYWVVICARTSKGCGKEYFDLVQTWEDVPSMPPVDFKAYNLTSEAFINVSWSPVPSNHINGILLGYSLKYQRVQTSERQVSGVDEHTLTLRPTDLSVSLHVEAYSIYKIGVAAFTRKGMGPYTEYAYVESCRCPKVLYTNFWSTSPYLRVNKGDNRMEGIFSKIVTDMIFTACGLCPGHGSSTIIEITTNGKGDSSGKKSISEVLDDIDDIPQISFPIYGNKYITRYLGAYAYINLVDSPGVAFIAAKSLPGSAAKNMINAVVECIPMIILSACMAYISGFIIWVLDSRFNPDEFPPAFIEGVGEGFWWSFISMTTVGYGDRCPRSFPARVFGIIWTLIGLVIISILIGAIASSLTYVNVNKPVTLYGAKIGAIQNSVEYRLGILKNAKVNGEKEYHNVDEIRTALKDGEIDGALLDTYVAAEHKETLFDDRIYVKEILERPVGYGVVLSGAAVGVEQQCRDYINMHITEIFHIIQNMTKTLD</sequence>
<dbReference type="PROSITE" id="PS50853">
    <property type="entry name" value="FN3"/>
    <property type="match status" value="3"/>
</dbReference>
<comment type="caution">
    <text evidence="8">The sequence shown here is derived from an EMBL/GenBank/DDBJ whole genome shotgun (WGS) entry which is preliminary data.</text>
</comment>
<dbReference type="SUPFAM" id="SSF81324">
    <property type="entry name" value="Voltage-gated potassium channels"/>
    <property type="match status" value="1"/>
</dbReference>
<dbReference type="PANTHER" id="PTHR23036">
    <property type="entry name" value="CYTOKINE RECEPTOR"/>
    <property type="match status" value="1"/>
</dbReference>
<evidence type="ECO:0000256" key="6">
    <source>
        <dbReference type="SAM" id="Phobius"/>
    </source>
</evidence>
<evidence type="ECO:0000259" key="7">
    <source>
        <dbReference type="PROSITE" id="PS50853"/>
    </source>
</evidence>
<dbReference type="Pfam" id="PF07885">
    <property type="entry name" value="Ion_trans_2"/>
    <property type="match status" value="1"/>
</dbReference>
<feature type="non-terminal residue" evidence="8">
    <location>
        <position position="1"/>
    </location>
</feature>
<dbReference type="CDD" id="cd00063">
    <property type="entry name" value="FN3"/>
    <property type="match status" value="3"/>
</dbReference>
<feature type="transmembrane region" description="Helical" evidence="6">
    <location>
        <begin position="567"/>
        <end position="588"/>
    </location>
</feature>
<dbReference type="SMART" id="SM00060">
    <property type="entry name" value="FN3"/>
    <property type="match status" value="3"/>
</dbReference>
<evidence type="ECO:0000313" key="8">
    <source>
        <dbReference type="EMBL" id="CAH3170261.1"/>
    </source>
</evidence>
<dbReference type="Gene3D" id="2.60.40.10">
    <property type="entry name" value="Immunoglobulins"/>
    <property type="match status" value="3"/>
</dbReference>
<dbReference type="GO" id="GO:0004896">
    <property type="term" value="F:cytokine receptor activity"/>
    <property type="evidence" value="ECO:0007669"/>
    <property type="project" value="TreeGrafter"/>
</dbReference>
<evidence type="ECO:0000256" key="4">
    <source>
        <dbReference type="ARBA" id="ARBA00023170"/>
    </source>
</evidence>
<feature type="domain" description="Fibronectin type-III" evidence="7">
    <location>
        <begin position="168"/>
        <end position="264"/>
    </location>
</feature>
<keyword evidence="5" id="KW-0325">Glycoprotein</keyword>
<dbReference type="SUPFAM" id="SSF49265">
    <property type="entry name" value="Fibronectin type III"/>
    <property type="match status" value="2"/>
</dbReference>
<dbReference type="AlphaFoldDB" id="A0AAU9Y5H8"/>
<keyword evidence="1" id="KW-0732">Signal</keyword>
<keyword evidence="2" id="KW-0677">Repeat</keyword>
<dbReference type="EMBL" id="CALNXJ010000238">
    <property type="protein sequence ID" value="CAH3170261.1"/>
    <property type="molecule type" value="Genomic_DNA"/>
</dbReference>
<proteinExistence type="predicted"/>
<feature type="domain" description="Fibronectin type-III" evidence="7">
    <location>
        <begin position="268"/>
        <end position="369"/>
    </location>
</feature>
<dbReference type="GO" id="GO:0043235">
    <property type="term" value="C:receptor complex"/>
    <property type="evidence" value="ECO:0007669"/>
    <property type="project" value="TreeGrafter"/>
</dbReference>
<dbReference type="Pfam" id="PF00041">
    <property type="entry name" value="fn3"/>
    <property type="match status" value="3"/>
</dbReference>
<keyword evidence="6" id="KW-1133">Transmembrane helix</keyword>
<dbReference type="FunFam" id="2.60.40.10:FF:000028">
    <property type="entry name" value="Neuronal cell adhesion molecule"/>
    <property type="match status" value="2"/>
</dbReference>
<dbReference type="InterPro" id="IPR013783">
    <property type="entry name" value="Ig-like_fold"/>
</dbReference>
<keyword evidence="9" id="KW-1185">Reference proteome</keyword>
<evidence type="ECO:0000256" key="1">
    <source>
        <dbReference type="ARBA" id="ARBA00022729"/>
    </source>
</evidence>
<dbReference type="InterPro" id="IPR013099">
    <property type="entry name" value="K_chnl_dom"/>
</dbReference>
<reference evidence="8 9" key="1">
    <citation type="submission" date="2022-05" db="EMBL/GenBank/DDBJ databases">
        <authorList>
            <consortium name="Genoscope - CEA"/>
            <person name="William W."/>
        </authorList>
    </citation>
    <scope>NUCLEOTIDE SEQUENCE [LARGE SCALE GENOMIC DNA]</scope>
</reference>
<keyword evidence="3" id="KW-1015">Disulfide bond</keyword>
<feature type="non-terminal residue" evidence="8">
    <location>
        <position position="719"/>
    </location>
</feature>
<dbReference type="SUPFAM" id="SSF53850">
    <property type="entry name" value="Periplasmic binding protein-like II"/>
    <property type="match status" value="1"/>
</dbReference>
<dbReference type="GO" id="GO:0009897">
    <property type="term" value="C:external side of plasma membrane"/>
    <property type="evidence" value="ECO:0007669"/>
    <property type="project" value="TreeGrafter"/>
</dbReference>